<sequence length="59" mass="7039">MMARRTHYDLVEEIQEQLYRMHDREVERFAAVGELVERGIDLSDDDEEFLENLADRLGI</sequence>
<organism evidence="1 2">
    <name type="scientific">Stenotrophomonas phage vB_SmaS_DLP_5</name>
    <dbReference type="NCBI Taxonomy" id="2044561"/>
    <lineage>
        <taxon>Viruses</taxon>
        <taxon>Duplodnaviria</taxon>
        <taxon>Heunggongvirae</taxon>
        <taxon>Uroviricota</taxon>
        <taxon>Caudoviricetes</taxon>
        <taxon>Delepquintavirus</taxon>
        <taxon>Delepquintavirus DLP5</taxon>
    </lineage>
</organism>
<keyword evidence="2" id="KW-1185">Reference proteome</keyword>
<reference evidence="2" key="1">
    <citation type="submission" date="2017-10" db="EMBL/GenBank/DDBJ databases">
        <authorList>
            <person name="Peters D.L."/>
        </authorList>
    </citation>
    <scope>NUCLEOTIDE SEQUENCE [LARGE SCALE GENOMIC DNA]</scope>
</reference>
<gene>
    <name evidence="1" type="ORF">DLP05_124</name>
</gene>
<proteinExistence type="predicted"/>
<protein>
    <submittedName>
        <fullName evidence="1">Uncharacterized protein</fullName>
    </submittedName>
</protein>
<reference evidence="1 2" key="2">
    <citation type="submission" date="2017-11" db="EMBL/GenBank/DDBJ databases">
        <title>Lysogenic conversion of Stenotrophomonas maltophilia by temperate phage DLP4.</title>
        <authorList>
            <person name="Dennis J."/>
            <person name="Stothard P."/>
        </authorList>
    </citation>
    <scope>NUCLEOTIDE SEQUENCE [LARGE SCALE GENOMIC DNA]</scope>
</reference>
<dbReference type="EMBL" id="MG189906">
    <property type="protein sequence ID" value="ATS92404.1"/>
    <property type="molecule type" value="Genomic_DNA"/>
</dbReference>
<name>A0A2D2W2N7_9CAUD</name>
<evidence type="ECO:0000313" key="1">
    <source>
        <dbReference type="EMBL" id="ATS92404.1"/>
    </source>
</evidence>
<evidence type="ECO:0000313" key="2">
    <source>
        <dbReference type="Proteomes" id="UP000241675"/>
    </source>
</evidence>
<dbReference type="Proteomes" id="UP000241675">
    <property type="component" value="Segment"/>
</dbReference>
<accession>A0A2D2W2N7</accession>